<comment type="caution">
    <text evidence="1">The sequence shown here is derived from an EMBL/GenBank/DDBJ whole genome shotgun (WGS) entry which is preliminary data.</text>
</comment>
<evidence type="ECO:0000313" key="1">
    <source>
        <dbReference type="EMBL" id="MCK2216772.1"/>
    </source>
</evidence>
<accession>A0ABT0FWR2</accession>
<gene>
    <name evidence="1" type="ORF">MF672_023650</name>
</gene>
<dbReference type="InterPro" id="IPR036410">
    <property type="entry name" value="HSP_DnaJ_Cys-rich_dom_sf"/>
</dbReference>
<name>A0ABT0FWR2_9ACTN</name>
<dbReference type="Proteomes" id="UP001317259">
    <property type="component" value="Unassembled WGS sequence"/>
</dbReference>
<dbReference type="SUPFAM" id="SSF57938">
    <property type="entry name" value="DnaJ/Hsp40 cysteine-rich domain"/>
    <property type="match status" value="1"/>
</dbReference>
<sequence>MSNDSDDDPPPVCGTCLGAGGEWMNRNGKAGGQSTWVTCGSCSGTGRQ</sequence>
<proteinExistence type="predicted"/>
<reference evidence="1 2" key="1">
    <citation type="submission" date="2022-04" db="EMBL/GenBank/DDBJ databases">
        <title>Genome draft of Actinomadura sp. ATCC 31491.</title>
        <authorList>
            <person name="Shi X."/>
            <person name="Du Y."/>
        </authorList>
    </citation>
    <scope>NUCLEOTIDE SEQUENCE [LARGE SCALE GENOMIC DNA]</scope>
    <source>
        <strain evidence="1 2">ATCC 31491</strain>
    </source>
</reference>
<dbReference type="EMBL" id="JAKRKC020000001">
    <property type="protein sequence ID" value="MCK2216772.1"/>
    <property type="molecule type" value="Genomic_DNA"/>
</dbReference>
<dbReference type="RefSeq" id="WP_242371282.1">
    <property type="nucleotide sequence ID" value="NZ_JAKRKC020000001.1"/>
</dbReference>
<evidence type="ECO:0000313" key="2">
    <source>
        <dbReference type="Proteomes" id="UP001317259"/>
    </source>
</evidence>
<protein>
    <recommendedName>
        <fullName evidence="3">Molecular chaperone DnaJ</fullName>
    </recommendedName>
</protein>
<evidence type="ECO:0008006" key="3">
    <source>
        <dbReference type="Google" id="ProtNLM"/>
    </source>
</evidence>
<organism evidence="1 2">
    <name type="scientific">Actinomadura luzonensis</name>
    <dbReference type="NCBI Taxonomy" id="2805427"/>
    <lineage>
        <taxon>Bacteria</taxon>
        <taxon>Bacillati</taxon>
        <taxon>Actinomycetota</taxon>
        <taxon>Actinomycetes</taxon>
        <taxon>Streptosporangiales</taxon>
        <taxon>Thermomonosporaceae</taxon>
        <taxon>Actinomadura</taxon>
    </lineage>
</organism>
<keyword evidence="2" id="KW-1185">Reference proteome</keyword>